<dbReference type="EMBL" id="JAMZIH010003619">
    <property type="protein sequence ID" value="KAJ1676711.1"/>
    <property type="molecule type" value="Genomic_DNA"/>
</dbReference>
<evidence type="ECO:0000313" key="2">
    <source>
        <dbReference type="Proteomes" id="UP001145114"/>
    </source>
</evidence>
<evidence type="ECO:0000313" key="1">
    <source>
        <dbReference type="EMBL" id="KAJ1676711.1"/>
    </source>
</evidence>
<keyword evidence="2" id="KW-1185">Reference proteome</keyword>
<comment type="caution">
    <text evidence="1">The sequence shown here is derived from an EMBL/GenBank/DDBJ whole genome shotgun (WGS) entry which is preliminary data.</text>
</comment>
<sequence>MTERQESATGEVANAAASLDGDEEDEDEAWEDLIDDADSIPSNRPRGRHRYGQHQHFTMRNFHHEIEGAEGPIHIDINVFTHPPPQPLPLARGGHMSGRHAVPRPSHHEDTLHQPQQSAIDTFDFTFDPRHGINPTEIFNAISNRLFGQHHRPAAGTSARIAQDHTTLDLIHPLIMDESKYDGSGTLARPSKQVEARTELEQTLYLLALAKSAITGYSPLTTAKRWELETKTTHLHTRIKNVRHIDHQI</sequence>
<name>A0ACC1HM09_9FUNG</name>
<gene>
    <name evidence="1" type="ORF">EV182_007641</name>
</gene>
<proteinExistence type="predicted"/>
<accession>A0ACC1HM09</accession>
<reference evidence="1" key="1">
    <citation type="submission" date="2022-06" db="EMBL/GenBank/DDBJ databases">
        <title>Phylogenomic reconstructions and comparative analyses of Kickxellomycotina fungi.</title>
        <authorList>
            <person name="Reynolds N.K."/>
            <person name="Stajich J.E."/>
            <person name="Barry K."/>
            <person name="Grigoriev I.V."/>
            <person name="Crous P."/>
            <person name="Smith M.E."/>
        </authorList>
    </citation>
    <scope>NUCLEOTIDE SEQUENCE</scope>
    <source>
        <strain evidence="1">RSA 2271</strain>
    </source>
</reference>
<organism evidence="1 2">
    <name type="scientific">Spiromyces aspiralis</name>
    <dbReference type="NCBI Taxonomy" id="68401"/>
    <lineage>
        <taxon>Eukaryota</taxon>
        <taxon>Fungi</taxon>
        <taxon>Fungi incertae sedis</taxon>
        <taxon>Zoopagomycota</taxon>
        <taxon>Kickxellomycotina</taxon>
        <taxon>Kickxellomycetes</taxon>
        <taxon>Kickxellales</taxon>
        <taxon>Kickxellaceae</taxon>
        <taxon>Spiromyces</taxon>
    </lineage>
</organism>
<protein>
    <submittedName>
        <fullName evidence="1">Uncharacterized protein</fullName>
    </submittedName>
</protein>
<feature type="non-terminal residue" evidence="1">
    <location>
        <position position="249"/>
    </location>
</feature>
<dbReference type="Proteomes" id="UP001145114">
    <property type="component" value="Unassembled WGS sequence"/>
</dbReference>